<organism evidence="1 2">
    <name type="scientific">Hymenobacter jeongseonensis</name>
    <dbReference type="NCBI Taxonomy" id="2791027"/>
    <lineage>
        <taxon>Bacteria</taxon>
        <taxon>Pseudomonadati</taxon>
        <taxon>Bacteroidota</taxon>
        <taxon>Cytophagia</taxon>
        <taxon>Cytophagales</taxon>
        <taxon>Hymenobacteraceae</taxon>
        <taxon>Hymenobacter</taxon>
    </lineage>
</organism>
<dbReference type="RefSeq" id="WP_196280408.1">
    <property type="nucleotide sequence ID" value="NZ_JADQDQ010000001.1"/>
</dbReference>
<dbReference type="EMBL" id="JADQDQ010000001">
    <property type="protein sequence ID" value="MBF9236028.1"/>
    <property type="molecule type" value="Genomic_DNA"/>
</dbReference>
<dbReference type="NCBIfam" id="TIGR04183">
    <property type="entry name" value="Por_Secre_tail"/>
    <property type="match status" value="1"/>
</dbReference>
<dbReference type="SUPFAM" id="SSF101898">
    <property type="entry name" value="NHL repeat"/>
    <property type="match status" value="1"/>
</dbReference>
<gene>
    <name evidence="1" type="ORF">I2I05_01345</name>
</gene>
<dbReference type="InterPro" id="IPR052918">
    <property type="entry name" value="Motility_Chemotaxis_Reg"/>
</dbReference>
<name>A0ABS0ICF1_9BACT</name>
<keyword evidence="2" id="KW-1185">Reference proteome</keyword>
<evidence type="ECO:0000313" key="1">
    <source>
        <dbReference type="EMBL" id="MBF9236028.1"/>
    </source>
</evidence>
<evidence type="ECO:0000313" key="2">
    <source>
        <dbReference type="Proteomes" id="UP000597617"/>
    </source>
</evidence>
<comment type="caution">
    <text evidence="1">The sequence shown here is derived from an EMBL/GenBank/DDBJ whole genome shotgun (WGS) entry which is preliminary data.</text>
</comment>
<sequence>MSPASFIPLLLSRVAIGLLVLTLGPRAYCQAPPAWQWARASTSANDVWPSKMITDPAGNVYVGGTFIEPLTLAPGTVFNSQGQQDAYVAKYSPSGALLWAQHLAGDGMDDVAGLALDTAGNLCLAGNCSSSMQLGSLSLSPPYGAALYLARLSAQGQPLWLSQATNTGVRAQNMGLDAADNFYVSGQISGTVGFGSLSLSTVNGIDIFLAKFDPQGEAVWARQGGRVALLPGGPAVMTVNHTLTVSPAGDCYLSCTLNSQFGSFGALQTPAGYGAYDVVLVKYDGQGTPRWLQRYGSGLADYAGNTALDANGHLLATMRFAGSFAGGPTAVGSQTLTGTGLYFASLLQLDAATGALGWARTISADRNCFFRSIAIDAAGNSYVAGSITGTATVGTQQLSSVGSINGDALVVSYSPQGSVRWAQQSGSYLDEGADLVSLDGTGQLAVMGFFRGEGRFGSTTLTSPATPNNSASGWVARLAGLPTATQPTAGPLALAFYPNPATDQLHLPTLAAGSRVQFLDALGRVARDTQVSAGALVSVRGLTPGFYTVRAITAKGQHLTGGLLVE</sequence>
<accession>A0ABS0ICF1</accession>
<protein>
    <submittedName>
        <fullName evidence="1">T9SS type A sorting domain-containing protein</fullName>
    </submittedName>
</protein>
<dbReference type="PANTHER" id="PTHR35580:SF1">
    <property type="entry name" value="PHYTASE-LIKE DOMAIN-CONTAINING PROTEIN"/>
    <property type="match status" value="1"/>
</dbReference>
<dbReference type="PANTHER" id="PTHR35580">
    <property type="entry name" value="CELL SURFACE GLYCOPROTEIN (S-LAYER PROTEIN)-LIKE PROTEIN"/>
    <property type="match status" value="1"/>
</dbReference>
<proteinExistence type="predicted"/>
<reference evidence="1 2" key="1">
    <citation type="submission" date="2020-11" db="EMBL/GenBank/DDBJ databases">
        <authorList>
            <person name="Kim M.K."/>
        </authorList>
    </citation>
    <scope>NUCLEOTIDE SEQUENCE [LARGE SCALE GENOMIC DNA]</scope>
    <source>
        <strain evidence="1 2">BT683</strain>
    </source>
</reference>
<dbReference type="Proteomes" id="UP000597617">
    <property type="component" value="Unassembled WGS sequence"/>
</dbReference>
<dbReference type="InterPro" id="IPR026444">
    <property type="entry name" value="Secre_tail"/>
</dbReference>